<organism evidence="1 2">
    <name type="scientific">Pseudomonas salomonii</name>
    <dbReference type="NCBI Taxonomy" id="191391"/>
    <lineage>
        <taxon>Bacteria</taxon>
        <taxon>Pseudomonadati</taxon>
        <taxon>Pseudomonadota</taxon>
        <taxon>Gammaproteobacteria</taxon>
        <taxon>Pseudomonadales</taxon>
        <taxon>Pseudomonadaceae</taxon>
        <taxon>Pseudomonas</taxon>
    </lineage>
</organism>
<dbReference type="EMBL" id="WKAT01000031">
    <property type="protein sequence ID" value="MCF5546266.1"/>
    <property type="molecule type" value="Genomic_DNA"/>
</dbReference>
<reference evidence="1 2" key="1">
    <citation type="submission" date="2019-11" db="EMBL/GenBank/DDBJ databases">
        <title>Epiphytic Pseudomonas syringae from cherry orchards.</title>
        <authorList>
            <person name="Hulin M.T."/>
        </authorList>
    </citation>
    <scope>NUCLEOTIDE SEQUENCE [LARGE SCALE GENOMIC DNA]</scope>
    <source>
        <strain evidence="1 2">PA-3-2A</strain>
    </source>
</reference>
<evidence type="ECO:0000313" key="1">
    <source>
        <dbReference type="EMBL" id="MCF5546266.1"/>
    </source>
</evidence>
<evidence type="ECO:0000313" key="2">
    <source>
        <dbReference type="Proteomes" id="UP000814158"/>
    </source>
</evidence>
<protein>
    <submittedName>
        <fullName evidence="1">Uncharacterized protein</fullName>
    </submittedName>
</protein>
<dbReference type="RefSeq" id="WP_236372103.1">
    <property type="nucleotide sequence ID" value="NZ_WKAT01000031.1"/>
</dbReference>
<accession>A0ABS9GP36</accession>
<sequence>MDLIFRHVPIDDAQPLMDVILDLPARLKVLKRGKIVAMSACQRSVVF</sequence>
<name>A0ABS9GP36_9PSED</name>
<proteinExistence type="predicted"/>
<dbReference type="Proteomes" id="UP000814158">
    <property type="component" value="Unassembled WGS sequence"/>
</dbReference>
<keyword evidence="2" id="KW-1185">Reference proteome</keyword>
<gene>
    <name evidence="1" type="ORF">GIV68_16130</name>
</gene>
<comment type="caution">
    <text evidence="1">The sequence shown here is derived from an EMBL/GenBank/DDBJ whole genome shotgun (WGS) entry which is preliminary data.</text>
</comment>